<reference evidence="1" key="1">
    <citation type="journal article" date="2022" name="Int. J. Mol. Sci.">
        <title>Draft Genome of Tanacetum Coccineum: Genomic Comparison of Closely Related Tanacetum-Family Plants.</title>
        <authorList>
            <person name="Yamashiro T."/>
            <person name="Shiraishi A."/>
            <person name="Nakayama K."/>
            <person name="Satake H."/>
        </authorList>
    </citation>
    <scope>NUCLEOTIDE SEQUENCE</scope>
</reference>
<accession>A0ABQ4Y1D9</accession>
<dbReference type="EMBL" id="BQNB010009971">
    <property type="protein sequence ID" value="GJS70966.1"/>
    <property type="molecule type" value="Genomic_DNA"/>
</dbReference>
<proteinExistence type="predicted"/>
<comment type="caution">
    <text evidence="1">The sequence shown here is derived from an EMBL/GenBank/DDBJ whole genome shotgun (WGS) entry which is preliminary data.</text>
</comment>
<evidence type="ECO:0000313" key="2">
    <source>
        <dbReference type="Proteomes" id="UP001151760"/>
    </source>
</evidence>
<dbReference type="GO" id="GO:0003964">
    <property type="term" value="F:RNA-directed DNA polymerase activity"/>
    <property type="evidence" value="ECO:0007669"/>
    <property type="project" value="UniProtKB-KW"/>
</dbReference>
<evidence type="ECO:0000313" key="1">
    <source>
        <dbReference type="EMBL" id="GJS70966.1"/>
    </source>
</evidence>
<dbReference type="Proteomes" id="UP001151760">
    <property type="component" value="Unassembled WGS sequence"/>
</dbReference>
<keyword evidence="1" id="KW-0548">Nucleotidyltransferase</keyword>
<dbReference type="PROSITE" id="PS00141">
    <property type="entry name" value="ASP_PROTEASE"/>
    <property type="match status" value="1"/>
</dbReference>
<dbReference type="InterPro" id="IPR001969">
    <property type="entry name" value="Aspartic_peptidase_AS"/>
</dbReference>
<sequence length="123" mass="13812">MTPPGTTRISKQIRDKTLEELMPQEMVTGDHTEGLDLYVPNVGKAKGSAKELCRGMQGKNPTTMSVTVRFLLNNRYASILFDTGADRSFVSTAFSSRIVITLTALDHDYNVELRGREYWVKIL</sequence>
<reference evidence="1" key="2">
    <citation type="submission" date="2022-01" db="EMBL/GenBank/DDBJ databases">
        <authorList>
            <person name="Yamashiro T."/>
            <person name="Shiraishi A."/>
            <person name="Satake H."/>
            <person name="Nakayama K."/>
        </authorList>
    </citation>
    <scope>NUCLEOTIDE SEQUENCE</scope>
</reference>
<organism evidence="1 2">
    <name type="scientific">Tanacetum coccineum</name>
    <dbReference type="NCBI Taxonomy" id="301880"/>
    <lineage>
        <taxon>Eukaryota</taxon>
        <taxon>Viridiplantae</taxon>
        <taxon>Streptophyta</taxon>
        <taxon>Embryophyta</taxon>
        <taxon>Tracheophyta</taxon>
        <taxon>Spermatophyta</taxon>
        <taxon>Magnoliopsida</taxon>
        <taxon>eudicotyledons</taxon>
        <taxon>Gunneridae</taxon>
        <taxon>Pentapetalae</taxon>
        <taxon>asterids</taxon>
        <taxon>campanulids</taxon>
        <taxon>Asterales</taxon>
        <taxon>Asteraceae</taxon>
        <taxon>Asteroideae</taxon>
        <taxon>Anthemideae</taxon>
        <taxon>Anthemidinae</taxon>
        <taxon>Tanacetum</taxon>
    </lineage>
</organism>
<name>A0ABQ4Y1D9_9ASTR</name>
<keyword evidence="1" id="KW-0695">RNA-directed DNA polymerase</keyword>
<keyword evidence="1" id="KW-0808">Transferase</keyword>
<keyword evidence="2" id="KW-1185">Reference proteome</keyword>
<protein>
    <submittedName>
        <fullName evidence="1">Reverse transcriptase domain-containing protein</fullName>
    </submittedName>
</protein>
<gene>
    <name evidence="1" type="ORF">Tco_0703807</name>
</gene>
<dbReference type="Pfam" id="PF08284">
    <property type="entry name" value="RVP_2"/>
    <property type="match status" value="1"/>
</dbReference>